<evidence type="ECO:0000313" key="5">
    <source>
        <dbReference type="EMBL" id="AMF92275.1"/>
    </source>
</evidence>
<evidence type="ECO:0000256" key="2">
    <source>
        <dbReference type="ARBA" id="ARBA00022801"/>
    </source>
</evidence>
<reference evidence="5" key="2">
    <citation type="submission" date="2018-01" db="EMBL/GenBank/DDBJ databases">
        <title>FDA dAtabase for Regulatory Grade micrObial Sequences (FDA-ARGOS): Supporting development and validation of Infectious Disease Dx tests.</title>
        <authorList>
            <person name="Hoffmann M."/>
            <person name="Allard M."/>
            <person name="Evans P."/>
            <person name="Brown E."/>
            <person name="Tallon L."/>
            <person name="Sadzewicz L."/>
            <person name="Sengamalay N."/>
            <person name="Ott S."/>
            <person name="Godinez A."/>
            <person name="Nagaraj S."/>
            <person name="Vyas G."/>
            <person name="Aluvathingal J."/>
            <person name="Nadendla S."/>
            <person name="Geyer C."/>
            <person name="Sichtig H."/>
        </authorList>
    </citation>
    <scope>NUCLEOTIDE SEQUENCE</scope>
    <source>
        <strain evidence="5">ATCC 33809</strain>
    </source>
</reference>
<keyword evidence="2" id="KW-0378">Hydrolase</keyword>
<dbReference type="InterPro" id="IPR007431">
    <property type="entry name" value="ACP_PD"/>
</dbReference>
<dbReference type="KEGG" id="vfl:AL536_01990"/>
<dbReference type="GeneID" id="29384378"/>
<dbReference type="AlphaFoldDB" id="A0AAX2LUR3"/>
<evidence type="ECO:0000313" key="8">
    <source>
        <dbReference type="Proteomes" id="UP000254626"/>
    </source>
</evidence>
<dbReference type="RefSeq" id="WP_020329138.1">
    <property type="nucleotide sequence ID" value="NZ_CABLBX010000004.1"/>
</dbReference>
<keyword evidence="3" id="KW-0443">Lipid metabolism</keyword>
<evidence type="ECO:0000256" key="1">
    <source>
        <dbReference type="ARBA" id="ARBA00022516"/>
    </source>
</evidence>
<reference evidence="7" key="1">
    <citation type="submission" date="2015-12" db="EMBL/GenBank/DDBJ databases">
        <title>FDA dAtabase for Regulatory Grade micrObial Sequences (FDA-ARGOS): Supporting development and validation of Infectious Disease Dx tests.</title>
        <authorList>
            <person name="Hoffmann M."/>
            <person name="Allard M."/>
            <person name="Evans P."/>
            <person name="Brown E."/>
            <person name="Tallon L.J."/>
            <person name="Sadzewicz L."/>
            <person name="Sengamalay N."/>
            <person name="Ott S."/>
            <person name="Godinez A."/>
            <person name="Nagaraj S."/>
            <person name="Vyas G."/>
            <person name="Aluvathingal J."/>
            <person name="Nadendla S."/>
            <person name="Geyer C."/>
            <person name="Sichtig H."/>
        </authorList>
    </citation>
    <scope>NUCLEOTIDE SEQUENCE [LARGE SCALE GENOMIC DNA]</scope>
    <source>
        <strain evidence="7">ATCC 33809</strain>
    </source>
</reference>
<evidence type="ECO:0000256" key="4">
    <source>
        <dbReference type="ARBA" id="ARBA00023160"/>
    </source>
</evidence>
<dbReference type="GO" id="GO:0006633">
    <property type="term" value="P:fatty acid biosynthetic process"/>
    <property type="evidence" value="ECO:0007669"/>
    <property type="project" value="UniProtKB-KW"/>
</dbReference>
<reference evidence="6 8" key="3">
    <citation type="submission" date="2018-06" db="EMBL/GenBank/DDBJ databases">
        <authorList>
            <consortium name="Pathogen Informatics"/>
            <person name="Doyle S."/>
        </authorList>
    </citation>
    <scope>NUCLEOTIDE SEQUENCE [LARGE SCALE GENOMIC DNA]</scope>
    <source>
        <strain evidence="6 8">NCTC11327</strain>
    </source>
</reference>
<dbReference type="EMBL" id="UHIP01000002">
    <property type="protein sequence ID" value="SUQ27108.1"/>
    <property type="molecule type" value="Genomic_DNA"/>
</dbReference>
<dbReference type="Proteomes" id="UP000057088">
    <property type="component" value="Chromosome 1"/>
</dbReference>
<keyword evidence="7" id="KW-1185">Reference proteome</keyword>
<dbReference type="GO" id="GO:0008770">
    <property type="term" value="F:[acyl-carrier-protein] phosphodiesterase activity"/>
    <property type="evidence" value="ECO:0007669"/>
    <property type="project" value="InterPro"/>
</dbReference>
<protein>
    <submittedName>
        <fullName evidence="6">Acyl carrier protein phosphodiesterase</fullName>
    </submittedName>
    <submittedName>
        <fullName evidence="5">DUF479 domain-containing protein</fullName>
    </submittedName>
</protein>
<keyword evidence="1" id="KW-0444">Lipid biosynthesis</keyword>
<dbReference type="PANTHER" id="PTHR38764">
    <property type="entry name" value="ACYL CARRIER PROTEIN PHOSPHODIESTERASE"/>
    <property type="match status" value="1"/>
</dbReference>
<evidence type="ECO:0000313" key="7">
    <source>
        <dbReference type="Proteomes" id="UP000057088"/>
    </source>
</evidence>
<keyword evidence="4" id="KW-0275">Fatty acid biosynthesis</keyword>
<name>A0AAX2LUR3_VIBFL</name>
<dbReference type="Pfam" id="PF04336">
    <property type="entry name" value="ACP_PD"/>
    <property type="match status" value="1"/>
</dbReference>
<keyword evidence="4" id="KW-0276">Fatty acid metabolism</keyword>
<dbReference type="EMBL" id="CP014034">
    <property type="protein sequence ID" value="AMF92275.1"/>
    <property type="molecule type" value="Genomic_DNA"/>
</dbReference>
<dbReference type="PANTHER" id="PTHR38764:SF1">
    <property type="entry name" value="ACYL CARRIER PROTEIN PHOSPHODIESTERASE"/>
    <property type="match status" value="1"/>
</dbReference>
<evidence type="ECO:0000313" key="6">
    <source>
        <dbReference type="EMBL" id="SUQ27108.1"/>
    </source>
</evidence>
<dbReference type="PIRSF" id="PIRSF011489">
    <property type="entry name" value="DUF479"/>
    <property type="match status" value="1"/>
</dbReference>
<dbReference type="Proteomes" id="UP000254626">
    <property type="component" value="Unassembled WGS sequence"/>
</dbReference>
<evidence type="ECO:0000256" key="3">
    <source>
        <dbReference type="ARBA" id="ARBA00023098"/>
    </source>
</evidence>
<organism evidence="6 8">
    <name type="scientific">Vibrio fluvialis</name>
    <dbReference type="NCBI Taxonomy" id="676"/>
    <lineage>
        <taxon>Bacteria</taxon>
        <taxon>Pseudomonadati</taxon>
        <taxon>Pseudomonadota</taxon>
        <taxon>Gammaproteobacteria</taxon>
        <taxon>Vibrionales</taxon>
        <taxon>Vibrionaceae</taxon>
        <taxon>Vibrio</taxon>
    </lineage>
</organism>
<sequence>MNYLAHLHIADHCQSSLLGNLLGDFVKGDPSAQFSPEIARGIRLHRLVDAYTDSHPVMQQAKACFSSQTRRFAPIALDMFWDHCLAKEWRLYHDLSLRAFVNGAQRQVQQAYPAQLPERFTRVSEHMWQGRWLESYADFDNIEFALQRMSQRSARMATLAYCFDSMNKHYQPLRQLFSSLYPDVLEKAKRAEV</sequence>
<proteinExistence type="predicted"/>
<gene>
    <name evidence="5" type="ORF">AL536_01990</name>
    <name evidence="6" type="ORF">NCTC11327_03976</name>
</gene>
<accession>A0AAX2LUR3</accession>